<dbReference type="SUPFAM" id="SSF56925">
    <property type="entry name" value="OMPA-like"/>
    <property type="match status" value="2"/>
</dbReference>
<evidence type="ECO:0000256" key="5">
    <source>
        <dbReference type="ARBA" id="ARBA00038306"/>
    </source>
</evidence>
<evidence type="ECO:0000256" key="4">
    <source>
        <dbReference type="ARBA" id="ARBA00023237"/>
    </source>
</evidence>
<feature type="chain" id="PRO_5011449754" evidence="6">
    <location>
        <begin position="27"/>
        <end position="433"/>
    </location>
</feature>
<dbReference type="Gene3D" id="2.40.160.20">
    <property type="match status" value="2"/>
</dbReference>
<evidence type="ECO:0000313" key="9">
    <source>
        <dbReference type="Proteomes" id="UP000198894"/>
    </source>
</evidence>
<proteinExistence type="inferred from homology"/>
<feature type="domain" description="Outer membrane protein beta-barrel" evidence="7">
    <location>
        <begin position="18"/>
        <end position="228"/>
    </location>
</feature>
<dbReference type="PANTHER" id="PTHR34001">
    <property type="entry name" value="BLL7405 PROTEIN"/>
    <property type="match status" value="1"/>
</dbReference>
<organism evidence="8 9">
    <name type="scientific">Mesorhizobium muleiense</name>
    <dbReference type="NCBI Taxonomy" id="1004279"/>
    <lineage>
        <taxon>Bacteria</taxon>
        <taxon>Pseudomonadati</taxon>
        <taxon>Pseudomonadota</taxon>
        <taxon>Alphaproteobacteria</taxon>
        <taxon>Hyphomicrobiales</taxon>
        <taxon>Phyllobacteriaceae</taxon>
        <taxon>Mesorhizobium</taxon>
    </lineage>
</organism>
<dbReference type="PANTHER" id="PTHR34001:SF3">
    <property type="entry name" value="BLL7405 PROTEIN"/>
    <property type="match status" value="1"/>
</dbReference>
<accession>A0A1G8LFM8</accession>
<comment type="similarity">
    <text evidence="5">Belongs to the Omp25/RopB family.</text>
</comment>
<reference evidence="9" key="1">
    <citation type="submission" date="2016-10" db="EMBL/GenBank/DDBJ databases">
        <authorList>
            <person name="Varghese N."/>
            <person name="Submissions S."/>
        </authorList>
    </citation>
    <scope>NUCLEOTIDE SEQUENCE [LARGE SCALE GENOMIC DNA]</scope>
    <source>
        <strain evidence="9">CGMCC 1.11022</strain>
    </source>
</reference>
<comment type="subcellular location">
    <subcellularLocation>
        <location evidence="1">Cell outer membrane</location>
    </subcellularLocation>
</comment>
<evidence type="ECO:0000259" key="7">
    <source>
        <dbReference type="Pfam" id="PF13505"/>
    </source>
</evidence>
<keyword evidence="4" id="KW-0998">Cell outer membrane</keyword>
<sequence length="433" mass="45970">MTSKRFAKSLLLGAVSVLALGSASHAADALVSVVETSAFNWSGIYVGFGVGAGANVHELSSDFLPGFSLNGIGGEGVYGELTVGYDYMVSPRFLIGGLLDAHIGNIETTLDVAGLEASVQETYGFDAGLRAGYLFTPNTLGYVLGGYSWQKYELDTNAGFDLDWDQSGYFVGAGVETAINSNWTIKTEYRYTRFGTNDDLLSEFGLPDGALNIDTSRHTFQVGANYRFGAQNGGVASFEAPAYNWTGFYVGGAAGAGASVHQIEVPPLGGLEFNGLGGEGVFGELNVGYDHDFGSWVAGVMVDARYSGMTSELEVPGGSINLDTDYGFDVLARVGMKVNESTLAYVLGGYSWQHFDLNASSPIGDILDWDSSGFSVGGGLETAMSSNVTVGLEYRYSQFSEEDFSSELGLPDDTLTSTPSFHTVRIGAKYKFN</sequence>
<keyword evidence="9" id="KW-1185">Reference proteome</keyword>
<protein>
    <submittedName>
        <fullName evidence="8">Outer membrane immunogenic protein</fullName>
    </submittedName>
</protein>
<evidence type="ECO:0000256" key="3">
    <source>
        <dbReference type="ARBA" id="ARBA00023136"/>
    </source>
</evidence>
<evidence type="ECO:0000313" key="8">
    <source>
        <dbReference type="EMBL" id="SDI54307.1"/>
    </source>
</evidence>
<evidence type="ECO:0000256" key="1">
    <source>
        <dbReference type="ARBA" id="ARBA00004442"/>
    </source>
</evidence>
<dbReference type="InterPro" id="IPR027385">
    <property type="entry name" value="Beta-barrel_OMP"/>
</dbReference>
<evidence type="ECO:0000256" key="6">
    <source>
        <dbReference type="SAM" id="SignalP"/>
    </source>
</evidence>
<dbReference type="AlphaFoldDB" id="A0A1G8LFM8"/>
<dbReference type="InterPro" id="IPR051692">
    <property type="entry name" value="OMP-like"/>
</dbReference>
<keyword evidence="3" id="KW-0472">Membrane</keyword>
<feature type="domain" description="Outer membrane protein beta-barrel" evidence="7">
    <location>
        <begin position="239"/>
        <end position="432"/>
    </location>
</feature>
<evidence type="ECO:0000256" key="2">
    <source>
        <dbReference type="ARBA" id="ARBA00022729"/>
    </source>
</evidence>
<dbReference type="EMBL" id="FNEE01000002">
    <property type="protein sequence ID" value="SDI54307.1"/>
    <property type="molecule type" value="Genomic_DNA"/>
</dbReference>
<dbReference type="GO" id="GO:0009279">
    <property type="term" value="C:cell outer membrane"/>
    <property type="evidence" value="ECO:0007669"/>
    <property type="project" value="UniProtKB-SubCell"/>
</dbReference>
<dbReference type="Pfam" id="PF13505">
    <property type="entry name" value="OMP_b-brl"/>
    <property type="match status" value="2"/>
</dbReference>
<name>A0A1G8LFM8_9HYPH</name>
<dbReference type="Proteomes" id="UP000198894">
    <property type="component" value="Unassembled WGS sequence"/>
</dbReference>
<dbReference type="RefSeq" id="WP_091591153.1">
    <property type="nucleotide sequence ID" value="NZ_FNEE01000002.1"/>
</dbReference>
<dbReference type="InterPro" id="IPR011250">
    <property type="entry name" value="OMP/PagP_B-barrel"/>
</dbReference>
<keyword evidence="2 6" id="KW-0732">Signal</keyword>
<gene>
    <name evidence="8" type="ORF">SAMN05428953_102227</name>
</gene>
<feature type="signal peptide" evidence="6">
    <location>
        <begin position="1"/>
        <end position="26"/>
    </location>
</feature>